<dbReference type="AlphaFoldDB" id="A0A919TM03"/>
<organism evidence="1 2">
    <name type="scientific">Actinoplanes siamensis</name>
    <dbReference type="NCBI Taxonomy" id="1223317"/>
    <lineage>
        <taxon>Bacteria</taxon>
        <taxon>Bacillati</taxon>
        <taxon>Actinomycetota</taxon>
        <taxon>Actinomycetes</taxon>
        <taxon>Micromonosporales</taxon>
        <taxon>Micromonosporaceae</taxon>
        <taxon>Actinoplanes</taxon>
    </lineage>
</organism>
<reference evidence="1" key="1">
    <citation type="submission" date="2021-01" db="EMBL/GenBank/DDBJ databases">
        <title>Whole genome shotgun sequence of Actinoplanes siamensis NBRC 109076.</title>
        <authorList>
            <person name="Komaki H."/>
            <person name="Tamura T."/>
        </authorList>
    </citation>
    <scope>NUCLEOTIDE SEQUENCE</scope>
    <source>
        <strain evidence="1">NBRC 109076</strain>
    </source>
</reference>
<accession>A0A919TM03</accession>
<sequence>MTPGLRRRTGFEIELMAPAGVSRRTLARELAGRCGGSVRPVWHHDSEPSLVPGLGRFLHLTQAFEVRRPDGALLCTLADDITLLAGLDPAAPARPGWFRVLTDDQRLLRLLARHGNPGGTIDTVLLGTAALWGSEVQRHGDVYRLNDAADVTIALAAPLGGERERPCEIITPPLTSDFESSLEELLAPARELGFTVPREAAVHLHVDGGPFRAPRALANLVRLFAYWREPLRAVLRTNPACRRLAPLPGPLVEAVRGIPSSGELRAAAEKGKLTKYFDVNLTQLLTDTPIRDTVEIRILPGAIDAAAILDRAALVELLLDRCADPTPIPPGDDVDGLLELAAEALADR</sequence>
<evidence type="ECO:0008006" key="3">
    <source>
        <dbReference type="Google" id="ProtNLM"/>
    </source>
</evidence>
<proteinExistence type="predicted"/>
<comment type="caution">
    <text evidence="1">The sequence shown here is derived from an EMBL/GenBank/DDBJ whole genome shotgun (WGS) entry which is preliminary data.</text>
</comment>
<name>A0A919TM03_9ACTN</name>
<dbReference type="EMBL" id="BOMW01000037">
    <property type="protein sequence ID" value="GIF06580.1"/>
    <property type="molecule type" value="Genomic_DNA"/>
</dbReference>
<gene>
    <name evidence="1" type="ORF">Asi03nite_41180</name>
</gene>
<evidence type="ECO:0000313" key="1">
    <source>
        <dbReference type="EMBL" id="GIF06580.1"/>
    </source>
</evidence>
<protein>
    <recommendedName>
        <fullName evidence="3">Amidoligase enzyme</fullName>
    </recommendedName>
</protein>
<evidence type="ECO:0000313" key="2">
    <source>
        <dbReference type="Proteomes" id="UP000629619"/>
    </source>
</evidence>
<dbReference type="Pfam" id="PF12224">
    <property type="entry name" value="Amidoligase_2"/>
    <property type="match status" value="1"/>
</dbReference>
<dbReference type="Proteomes" id="UP000629619">
    <property type="component" value="Unassembled WGS sequence"/>
</dbReference>
<dbReference type="InterPro" id="IPR022025">
    <property type="entry name" value="Amidoligase_2"/>
</dbReference>
<keyword evidence="2" id="KW-1185">Reference proteome</keyword>
<dbReference type="RefSeq" id="WP_203682013.1">
    <property type="nucleotide sequence ID" value="NZ_BOMW01000037.1"/>
</dbReference>